<evidence type="ECO:0000256" key="1">
    <source>
        <dbReference type="SAM" id="MobiDB-lite"/>
    </source>
</evidence>
<reference evidence="3" key="1">
    <citation type="submission" date="2020-01" db="EMBL/GenBank/DDBJ databases">
        <authorList>
            <consortium name="DOE Joint Genome Institute"/>
            <person name="Haridas S."/>
            <person name="Albert R."/>
            <person name="Binder M."/>
            <person name="Bloem J."/>
            <person name="Labutti K."/>
            <person name="Salamov A."/>
            <person name="Andreopoulos B."/>
            <person name="Baker S.E."/>
            <person name="Barry K."/>
            <person name="Bills G."/>
            <person name="Bluhm B.H."/>
            <person name="Cannon C."/>
            <person name="Castanera R."/>
            <person name="Culley D.E."/>
            <person name="Daum C."/>
            <person name="Ezra D."/>
            <person name="Gonzalez J.B."/>
            <person name="Henrissat B."/>
            <person name="Kuo A."/>
            <person name="Liang C."/>
            <person name="Lipzen A."/>
            <person name="Lutzoni F."/>
            <person name="Magnuson J."/>
            <person name="Mondo S."/>
            <person name="Nolan M."/>
            <person name="Ohm R."/>
            <person name="Pangilinan J."/>
            <person name="Park H.-J."/>
            <person name="Ramirez L."/>
            <person name="Alfaro M."/>
            <person name="Sun H."/>
            <person name="Tritt A."/>
            <person name="Yoshinaga Y."/>
            <person name="Zwiers L.-H."/>
            <person name="Turgeon B.G."/>
            <person name="Goodwin S.B."/>
            <person name="Spatafora J.W."/>
            <person name="Crous P.W."/>
            <person name="Grigoriev I.V."/>
        </authorList>
    </citation>
    <scope>NUCLEOTIDE SEQUENCE</scope>
    <source>
        <strain evidence="3">IPT5</strain>
    </source>
</reference>
<keyword evidence="4" id="KW-1185">Reference proteome</keyword>
<feature type="compositionally biased region" description="Low complexity" evidence="1">
    <location>
        <begin position="120"/>
        <end position="135"/>
    </location>
</feature>
<evidence type="ECO:0000313" key="4">
    <source>
        <dbReference type="Proteomes" id="UP000799423"/>
    </source>
</evidence>
<feature type="region of interest" description="Disordered" evidence="1">
    <location>
        <begin position="113"/>
        <end position="138"/>
    </location>
</feature>
<feature type="chain" id="PRO_5025344640" evidence="2">
    <location>
        <begin position="20"/>
        <end position="286"/>
    </location>
</feature>
<evidence type="ECO:0000313" key="3">
    <source>
        <dbReference type="EMBL" id="KAF2853877.1"/>
    </source>
</evidence>
<protein>
    <submittedName>
        <fullName evidence="3">Uncharacterized protein</fullName>
    </submittedName>
</protein>
<dbReference type="OrthoDB" id="10619647at2759"/>
<evidence type="ECO:0000256" key="2">
    <source>
        <dbReference type="SAM" id="SignalP"/>
    </source>
</evidence>
<sequence length="286" mass="30577">MFCHQYIFISLMLLVGTLAASSDEQNEDAVTLTLLSTTTLTSTVVITVTQTIKPNTPEKSNLPESNTPTLNCPYPTESCTIMGTSVYLTETTSLVIPGTLTDMPTYTYGPQLASESLDAPSTTVPPTSTFSSPTSMSLDPPASISTTVNNTIPTPSPPNTIMATSWQWLTKPTPTSNVPPSSTAHPITPFGIPALPYAPLPSTTITAQSQTNANATLPARALDLSTYQSTTPAYLDPMAWAGMDGAIQYEKRAKREESVTGRKGGRRVWPRFLGEGWMVPVGIVEV</sequence>
<gene>
    <name evidence="3" type="ORF">T440DRAFT_476499</name>
</gene>
<dbReference type="AlphaFoldDB" id="A0A6A7BGP2"/>
<organism evidence="3 4">
    <name type="scientific">Plenodomus tracheiphilus IPT5</name>
    <dbReference type="NCBI Taxonomy" id="1408161"/>
    <lineage>
        <taxon>Eukaryota</taxon>
        <taxon>Fungi</taxon>
        <taxon>Dikarya</taxon>
        <taxon>Ascomycota</taxon>
        <taxon>Pezizomycotina</taxon>
        <taxon>Dothideomycetes</taxon>
        <taxon>Pleosporomycetidae</taxon>
        <taxon>Pleosporales</taxon>
        <taxon>Pleosporineae</taxon>
        <taxon>Leptosphaeriaceae</taxon>
        <taxon>Plenodomus</taxon>
    </lineage>
</organism>
<keyword evidence="2" id="KW-0732">Signal</keyword>
<accession>A0A6A7BGP2</accession>
<feature type="signal peptide" evidence="2">
    <location>
        <begin position="1"/>
        <end position="19"/>
    </location>
</feature>
<name>A0A6A7BGP2_9PLEO</name>
<dbReference type="EMBL" id="MU006294">
    <property type="protein sequence ID" value="KAF2853877.1"/>
    <property type="molecule type" value="Genomic_DNA"/>
</dbReference>
<proteinExistence type="predicted"/>
<dbReference type="Proteomes" id="UP000799423">
    <property type="component" value="Unassembled WGS sequence"/>
</dbReference>